<dbReference type="Proteomes" id="UP000176191">
    <property type="component" value="Unassembled WGS sequence"/>
</dbReference>
<accession>A0A1F5F3Y2</accession>
<name>A0A1F5F3Y2_9BACT</name>
<gene>
    <name evidence="3" type="ORF">A2228_00280</name>
</gene>
<evidence type="ECO:0000313" key="4">
    <source>
        <dbReference type="Proteomes" id="UP000176191"/>
    </source>
</evidence>
<sequence>MSDEPKPEAVVGAFIRNQSGDILLVKSHKWPGVWVVGGGHIEYGETIASAIKREIIEEYGLHTEFIRVIKVVEFINSPYCSKRDRHFIALQCECLALHPDEIKLDHDELQDYQWFTLEAASKLENIVPETVQTIKEMYEVEHAKAK</sequence>
<dbReference type="InterPro" id="IPR000086">
    <property type="entry name" value="NUDIX_hydrolase_dom"/>
</dbReference>
<dbReference type="EMBL" id="MFAK01000041">
    <property type="protein sequence ID" value="OGD74054.1"/>
    <property type="molecule type" value="Genomic_DNA"/>
</dbReference>
<reference evidence="3 4" key="1">
    <citation type="journal article" date="2016" name="Nat. Commun.">
        <title>Thousands of microbial genomes shed light on interconnected biogeochemical processes in an aquifer system.</title>
        <authorList>
            <person name="Anantharaman K."/>
            <person name="Brown C.T."/>
            <person name="Hug L.A."/>
            <person name="Sharon I."/>
            <person name="Castelle C.J."/>
            <person name="Probst A.J."/>
            <person name="Thomas B.C."/>
            <person name="Singh A."/>
            <person name="Wilkins M.J."/>
            <person name="Karaoz U."/>
            <person name="Brodie E.L."/>
            <person name="Williams K.H."/>
            <person name="Hubbard S.S."/>
            <person name="Banfield J.F."/>
        </authorList>
    </citation>
    <scope>NUCLEOTIDE SEQUENCE [LARGE SCALE GENOMIC DNA]</scope>
</reference>
<proteinExistence type="predicted"/>
<dbReference type="InterPro" id="IPR015797">
    <property type="entry name" value="NUDIX_hydrolase-like_dom_sf"/>
</dbReference>
<dbReference type="PROSITE" id="PS00893">
    <property type="entry name" value="NUDIX_BOX"/>
    <property type="match status" value="1"/>
</dbReference>
<organism evidence="3 4">
    <name type="scientific">Candidatus Collierbacteria bacterium RIFOXYA2_FULL_46_10</name>
    <dbReference type="NCBI Taxonomy" id="1817726"/>
    <lineage>
        <taxon>Bacteria</taxon>
        <taxon>Candidatus Collieribacteriota</taxon>
    </lineage>
</organism>
<dbReference type="GO" id="GO:0016787">
    <property type="term" value="F:hydrolase activity"/>
    <property type="evidence" value="ECO:0007669"/>
    <property type="project" value="UniProtKB-KW"/>
</dbReference>
<dbReference type="Gene3D" id="3.90.79.10">
    <property type="entry name" value="Nucleoside Triphosphate Pyrophosphohydrolase"/>
    <property type="match status" value="1"/>
</dbReference>
<dbReference type="AlphaFoldDB" id="A0A1F5F3Y2"/>
<evidence type="ECO:0000313" key="3">
    <source>
        <dbReference type="EMBL" id="OGD74054.1"/>
    </source>
</evidence>
<comment type="caution">
    <text evidence="3">The sequence shown here is derived from an EMBL/GenBank/DDBJ whole genome shotgun (WGS) entry which is preliminary data.</text>
</comment>
<dbReference type="PANTHER" id="PTHR43736:SF1">
    <property type="entry name" value="DIHYDRONEOPTERIN TRIPHOSPHATE DIPHOSPHATASE"/>
    <property type="match status" value="1"/>
</dbReference>
<dbReference type="InterPro" id="IPR020084">
    <property type="entry name" value="NUDIX_hydrolase_CS"/>
</dbReference>
<evidence type="ECO:0000259" key="2">
    <source>
        <dbReference type="PROSITE" id="PS51462"/>
    </source>
</evidence>
<protein>
    <recommendedName>
        <fullName evidence="2">Nudix hydrolase domain-containing protein</fullName>
    </recommendedName>
</protein>
<dbReference type="Pfam" id="PF00293">
    <property type="entry name" value="NUDIX"/>
    <property type="match status" value="1"/>
</dbReference>
<feature type="domain" description="Nudix hydrolase" evidence="2">
    <location>
        <begin position="6"/>
        <end position="139"/>
    </location>
</feature>
<keyword evidence="1" id="KW-0378">Hydrolase</keyword>
<dbReference type="SUPFAM" id="SSF55811">
    <property type="entry name" value="Nudix"/>
    <property type="match status" value="1"/>
</dbReference>
<evidence type="ECO:0000256" key="1">
    <source>
        <dbReference type="ARBA" id="ARBA00022801"/>
    </source>
</evidence>
<dbReference type="PROSITE" id="PS51462">
    <property type="entry name" value="NUDIX"/>
    <property type="match status" value="1"/>
</dbReference>
<dbReference type="PANTHER" id="PTHR43736">
    <property type="entry name" value="ADP-RIBOSE PYROPHOSPHATASE"/>
    <property type="match status" value="1"/>
</dbReference>